<reference evidence="5" key="1">
    <citation type="submission" date="2023-07" db="EMBL/GenBank/DDBJ databases">
        <title>30 novel species of actinomycetes from the DSMZ collection.</title>
        <authorList>
            <person name="Nouioui I."/>
        </authorList>
    </citation>
    <scope>NUCLEOTIDE SEQUENCE [LARGE SCALE GENOMIC DNA]</scope>
    <source>
        <strain evidence="5">DSM 44918</strain>
    </source>
</reference>
<dbReference type="GO" id="GO:0016874">
    <property type="term" value="F:ligase activity"/>
    <property type="evidence" value="ECO:0007669"/>
    <property type="project" value="UniProtKB-KW"/>
</dbReference>
<organism evidence="4 5">
    <name type="scientific">Streptomyces millisiae</name>
    <dbReference type="NCBI Taxonomy" id="3075542"/>
    <lineage>
        <taxon>Bacteria</taxon>
        <taxon>Bacillati</taxon>
        <taxon>Actinomycetota</taxon>
        <taxon>Actinomycetes</taxon>
        <taxon>Kitasatosporales</taxon>
        <taxon>Streptomycetaceae</taxon>
        <taxon>Streptomyces</taxon>
    </lineage>
</organism>
<dbReference type="EMBL" id="JAVREM010000285">
    <property type="protein sequence ID" value="MDT0323853.1"/>
    <property type="molecule type" value="Genomic_DNA"/>
</dbReference>
<evidence type="ECO:0000313" key="5">
    <source>
        <dbReference type="Proteomes" id="UP001183420"/>
    </source>
</evidence>
<keyword evidence="5" id="KW-1185">Reference proteome</keyword>
<keyword evidence="1" id="KW-0132">Cell division</keyword>
<dbReference type="Proteomes" id="UP001183420">
    <property type="component" value="Unassembled WGS sequence"/>
</dbReference>
<keyword evidence="2" id="KW-0131">Cell cycle</keyword>
<protein>
    <submittedName>
        <fullName evidence="4">Mur ligase domain-containing protein</fullName>
    </submittedName>
</protein>
<dbReference type="RefSeq" id="WP_311605206.1">
    <property type="nucleotide sequence ID" value="NZ_JAVREM010000285.1"/>
</dbReference>
<gene>
    <name evidence="4" type="ORF">RNC47_36710</name>
</gene>
<dbReference type="Gene3D" id="3.40.1390.10">
    <property type="entry name" value="MurE/MurF, N-terminal domain"/>
    <property type="match status" value="1"/>
</dbReference>
<comment type="caution">
    <text evidence="4">The sequence shown here is derived from an EMBL/GenBank/DDBJ whole genome shotgun (WGS) entry which is preliminary data.</text>
</comment>
<keyword evidence="4" id="KW-0436">Ligase</keyword>
<feature type="non-terminal residue" evidence="4">
    <location>
        <position position="81"/>
    </location>
</feature>
<dbReference type="InterPro" id="IPR035911">
    <property type="entry name" value="MurE/MurF_N"/>
</dbReference>
<evidence type="ECO:0000259" key="3">
    <source>
        <dbReference type="Pfam" id="PF01225"/>
    </source>
</evidence>
<evidence type="ECO:0000256" key="2">
    <source>
        <dbReference type="ARBA" id="ARBA00023306"/>
    </source>
</evidence>
<sequence>MAMKLRPSRPAGQYLLPLAEQVQAVPASGNLLPELRVTGVTLRGQDAQPGDLFAALPGAAVHGARYAADAVAAGAVAVLTD</sequence>
<proteinExistence type="predicted"/>
<dbReference type="SUPFAM" id="SSF63418">
    <property type="entry name" value="MurE/MurF N-terminal domain"/>
    <property type="match status" value="1"/>
</dbReference>
<feature type="domain" description="Mur ligase N-terminal catalytic" evidence="3">
    <location>
        <begin position="37"/>
        <end position="80"/>
    </location>
</feature>
<dbReference type="Pfam" id="PF01225">
    <property type="entry name" value="Mur_ligase"/>
    <property type="match status" value="1"/>
</dbReference>
<dbReference type="InterPro" id="IPR000713">
    <property type="entry name" value="Mur_ligase_N"/>
</dbReference>
<accession>A0ABU2M2U6</accession>
<name>A0ABU2M2U6_9ACTN</name>
<evidence type="ECO:0000256" key="1">
    <source>
        <dbReference type="ARBA" id="ARBA00022618"/>
    </source>
</evidence>
<evidence type="ECO:0000313" key="4">
    <source>
        <dbReference type="EMBL" id="MDT0323853.1"/>
    </source>
</evidence>